<evidence type="ECO:0000313" key="6">
    <source>
        <dbReference type="Proteomes" id="UP000626180"/>
    </source>
</evidence>
<dbReference type="EMBL" id="JADMCD010000002">
    <property type="protein sequence ID" value="MBF8640249.1"/>
    <property type="molecule type" value="Genomic_DNA"/>
</dbReference>
<dbReference type="NCBIfam" id="NF008528">
    <property type="entry name" value="PRK11463.1-2"/>
    <property type="match status" value="1"/>
</dbReference>
<dbReference type="RefSeq" id="WP_010795295.1">
    <property type="nucleotide sequence ID" value="NZ_CP044086.1"/>
</dbReference>
<sequence>MRKFLFLFLLFPLLELAVMIKIGSSIGVGWTLILLVLSTLIGIGMLRVAGFTTLWRARIRIAMGEVPEKEIMQGLTMAVSGSLFVLPGFISDVLALLVLLPITRKLLIGSVMARINVRGGGQTYQHRPGDFHQNHQRPEAPRVIEGEYERRDDKKPFNH</sequence>
<dbReference type="Pfam" id="PF04186">
    <property type="entry name" value="FxsA"/>
    <property type="match status" value="1"/>
</dbReference>
<evidence type="ECO:0000256" key="1">
    <source>
        <dbReference type="SAM" id="MobiDB-lite"/>
    </source>
</evidence>
<feature type="region of interest" description="Disordered" evidence="1">
    <location>
        <begin position="123"/>
        <end position="159"/>
    </location>
</feature>
<dbReference type="EMBL" id="UAUF01000009">
    <property type="protein sequence ID" value="SPZ03861.1"/>
    <property type="molecule type" value="Genomic_DNA"/>
</dbReference>
<dbReference type="PANTHER" id="PTHR35335">
    <property type="entry name" value="UPF0716 PROTEIN FXSA"/>
    <property type="match status" value="1"/>
</dbReference>
<evidence type="ECO:0000313" key="4">
    <source>
        <dbReference type="EMBL" id="SPZ03861.1"/>
    </source>
</evidence>
<keyword evidence="2" id="KW-0812">Transmembrane</keyword>
<evidence type="ECO:0000313" key="5">
    <source>
        <dbReference type="Proteomes" id="UP000250443"/>
    </source>
</evidence>
<dbReference type="AlphaFoldDB" id="A0A2X2CAJ9"/>
<evidence type="ECO:0000256" key="2">
    <source>
        <dbReference type="SAM" id="Phobius"/>
    </source>
</evidence>
<keyword evidence="2" id="KW-0472">Membrane</keyword>
<name>A0A2X2CAJ9_PSELU</name>
<dbReference type="PANTHER" id="PTHR35335:SF1">
    <property type="entry name" value="UPF0716 PROTEIN FXSA"/>
    <property type="match status" value="1"/>
</dbReference>
<feature type="transmembrane region" description="Helical" evidence="2">
    <location>
        <begin position="75"/>
        <end position="100"/>
    </location>
</feature>
<reference evidence="4 5" key="1">
    <citation type="submission" date="2018-06" db="EMBL/GenBank/DDBJ databases">
        <authorList>
            <consortium name="Pathogen Informatics"/>
            <person name="Doyle S."/>
        </authorList>
    </citation>
    <scope>NUCLEOTIDE SEQUENCE [LARGE SCALE GENOMIC DNA]</scope>
    <source>
        <strain evidence="4 5">NCTC11842</strain>
    </source>
</reference>
<keyword evidence="6" id="KW-1185">Reference proteome</keyword>
<dbReference type="GO" id="GO:0016020">
    <property type="term" value="C:membrane"/>
    <property type="evidence" value="ECO:0007669"/>
    <property type="project" value="InterPro"/>
</dbReference>
<feature type="transmembrane region" description="Helical" evidence="2">
    <location>
        <begin position="29"/>
        <end position="54"/>
    </location>
</feature>
<dbReference type="GeneID" id="300266518"/>
<organism evidence="4 5">
    <name type="scientific">Pseudomonas luteola</name>
    <dbReference type="NCBI Taxonomy" id="47886"/>
    <lineage>
        <taxon>Bacteria</taxon>
        <taxon>Pseudomonadati</taxon>
        <taxon>Pseudomonadota</taxon>
        <taxon>Gammaproteobacteria</taxon>
        <taxon>Pseudomonadales</taxon>
        <taxon>Pseudomonadaceae</taxon>
        <taxon>Pseudomonas</taxon>
    </lineage>
</organism>
<protein>
    <submittedName>
        <fullName evidence="3">Membrane protein FxsA</fullName>
    </submittedName>
    <submittedName>
        <fullName evidence="4">Phage T7 F exclusion suppressor FxsA</fullName>
    </submittedName>
</protein>
<accession>A0A2X2CAJ9</accession>
<gene>
    <name evidence="4" type="primary">fxsA</name>
    <name evidence="3" type="ORF">IRZ65_06110</name>
    <name evidence="4" type="ORF">NCTC11842_01201</name>
</gene>
<dbReference type="Proteomes" id="UP000626180">
    <property type="component" value="Unassembled WGS sequence"/>
</dbReference>
<proteinExistence type="predicted"/>
<evidence type="ECO:0000313" key="3">
    <source>
        <dbReference type="EMBL" id="MBF8640249.1"/>
    </source>
</evidence>
<feature type="compositionally biased region" description="Basic and acidic residues" evidence="1">
    <location>
        <begin position="127"/>
        <end position="159"/>
    </location>
</feature>
<dbReference type="Proteomes" id="UP000250443">
    <property type="component" value="Unassembled WGS sequence"/>
</dbReference>
<reference evidence="3 6" key="2">
    <citation type="submission" date="2020-10" db="EMBL/GenBank/DDBJ databases">
        <title>Genome sequences of Pseudomonas isolates.</title>
        <authorList>
            <person name="Wessels L."/>
            <person name="Reich F."/>
            <person name="Hammerl J."/>
        </authorList>
    </citation>
    <scope>NUCLEOTIDE SEQUENCE [LARGE SCALE GENOMIC DNA]</scope>
    <source>
        <strain evidence="3 6">20-MO00624-0</strain>
    </source>
</reference>
<keyword evidence="2" id="KW-1133">Transmembrane helix</keyword>
<dbReference type="InterPro" id="IPR007313">
    <property type="entry name" value="FxsA"/>
</dbReference>